<feature type="region of interest" description="Disordered" evidence="1">
    <location>
        <begin position="295"/>
        <end position="317"/>
    </location>
</feature>
<proteinExistence type="predicted"/>
<feature type="region of interest" description="Disordered" evidence="1">
    <location>
        <begin position="500"/>
        <end position="532"/>
    </location>
</feature>
<feature type="region of interest" description="Disordered" evidence="1">
    <location>
        <begin position="175"/>
        <end position="205"/>
    </location>
</feature>
<reference evidence="2" key="1">
    <citation type="submission" date="2023-03" db="EMBL/GenBank/DDBJ databases">
        <title>Massive genome expansion in bonnet fungi (Mycena s.s.) driven by repeated elements and novel gene families across ecological guilds.</title>
        <authorList>
            <consortium name="Lawrence Berkeley National Laboratory"/>
            <person name="Harder C.B."/>
            <person name="Miyauchi S."/>
            <person name="Viragh M."/>
            <person name="Kuo A."/>
            <person name="Thoen E."/>
            <person name="Andreopoulos B."/>
            <person name="Lu D."/>
            <person name="Skrede I."/>
            <person name="Drula E."/>
            <person name="Henrissat B."/>
            <person name="Morin E."/>
            <person name="Kohler A."/>
            <person name="Barry K."/>
            <person name="LaButti K."/>
            <person name="Morin E."/>
            <person name="Salamov A."/>
            <person name="Lipzen A."/>
            <person name="Mereny Z."/>
            <person name="Hegedus B."/>
            <person name="Baldrian P."/>
            <person name="Stursova M."/>
            <person name="Weitz H."/>
            <person name="Taylor A."/>
            <person name="Grigoriev I.V."/>
            <person name="Nagy L.G."/>
            <person name="Martin F."/>
            <person name="Kauserud H."/>
        </authorList>
    </citation>
    <scope>NUCLEOTIDE SEQUENCE</scope>
    <source>
        <strain evidence="2">CBHHK002</strain>
    </source>
</reference>
<feature type="region of interest" description="Disordered" evidence="1">
    <location>
        <begin position="395"/>
        <end position="439"/>
    </location>
</feature>
<evidence type="ECO:0000313" key="3">
    <source>
        <dbReference type="Proteomes" id="UP001218218"/>
    </source>
</evidence>
<feature type="compositionally biased region" description="Basic and acidic residues" evidence="1">
    <location>
        <begin position="419"/>
        <end position="430"/>
    </location>
</feature>
<dbReference type="Proteomes" id="UP001218218">
    <property type="component" value="Unassembled WGS sequence"/>
</dbReference>
<evidence type="ECO:0000313" key="2">
    <source>
        <dbReference type="EMBL" id="KAJ7350682.1"/>
    </source>
</evidence>
<organism evidence="2 3">
    <name type="scientific">Mycena albidolilacea</name>
    <dbReference type="NCBI Taxonomy" id="1033008"/>
    <lineage>
        <taxon>Eukaryota</taxon>
        <taxon>Fungi</taxon>
        <taxon>Dikarya</taxon>
        <taxon>Basidiomycota</taxon>
        <taxon>Agaricomycotina</taxon>
        <taxon>Agaricomycetes</taxon>
        <taxon>Agaricomycetidae</taxon>
        <taxon>Agaricales</taxon>
        <taxon>Marasmiineae</taxon>
        <taxon>Mycenaceae</taxon>
        <taxon>Mycena</taxon>
    </lineage>
</organism>
<accession>A0AAD7A6R6</accession>
<protein>
    <submittedName>
        <fullName evidence="2">Uncharacterized protein</fullName>
    </submittedName>
</protein>
<dbReference type="EMBL" id="JARIHO010000014">
    <property type="protein sequence ID" value="KAJ7350682.1"/>
    <property type="molecule type" value="Genomic_DNA"/>
</dbReference>
<gene>
    <name evidence="2" type="ORF">DFH08DRAFT_115181</name>
</gene>
<name>A0AAD7A6R6_9AGAR</name>
<comment type="caution">
    <text evidence="2">The sequence shown here is derived from an EMBL/GenBank/DDBJ whole genome shotgun (WGS) entry which is preliminary data.</text>
</comment>
<sequence>MSLGQWHPELASVLDYGGSCTMKSSQVEDWETERDDHTNRSNCWADARPMRAHAFSDSFLHGLLPAWWLQGCHLVTISPWSNTEKVDYLCSSTYGKDLGKEVFRHLSSGKGLELVLGIKSSGTSHILLTTREANNLRSVRLQNVRVGSSYSAASEFESLSPIFFCDAHELEAKLDALQPPRTKPGRPKADRDNSQLNKAYQEGRSGIERGQFENTRVFYRVLQNQLRPNFGLTETSWTSSVRVVSFCYNTWLLDARSLEDRRLSPKILDLGWAEASTTTLETDKMKTSRHIVYATNQNLQNPDMKKKSNDPEQSKQSQRALYEYGKEPGGETEICEPPAVAERVQQFFGNFTRPTTRGPAVLLVHNKQTALDVFKYLGVDVSQWSFSLKDLLRDRTPAPRQAPNDPRRDYSRRRSASPRRGDDRARRRESPPPPPRQYAPVYVVDVQSMFLAVFGTRDGSESVLSMAERLVEEQFKPKGWCAGNECWMLMEIFRQMAQRGAIDEQKKEWAPPPAVSGGNDEDESDYGNSDSD</sequence>
<feature type="compositionally biased region" description="Basic and acidic residues" evidence="1">
    <location>
        <begin position="303"/>
        <end position="313"/>
    </location>
</feature>
<keyword evidence="3" id="KW-1185">Reference proteome</keyword>
<dbReference type="AlphaFoldDB" id="A0AAD7A6R6"/>
<evidence type="ECO:0000256" key="1">
    <source>
        <dbReference type="SAM" id="MobiDB-lite"/>
    </source>
</evidence>
<feature type="compositionally biased region" description="Acidic residues" evidence="1">
    <location>
        <begin position="519"/>
        <end position="532"/>
    </location>
</feature>